<protein>
    <submittedName>
        <fullName evidence="1">Uncharacterized protein</fullName>
    </submittedName>
</protein>
<sequence length="66" mass="7427">MLAGSSFDDFSEEDPAKSFLHHKHALKMKYRKILDARDASALPTSESFLAGYCRSHTHTLERGLCT</sequence>
<dbReference type="Proteomes" id="UP000092993">
    <property type="component" value="Unassembled WGS sequence"/>
</dbReference>
<keyword evidence="2" id="KW-1185">Reference proteome</keyword>
<organism evidence="1 2">
    <name type="scientific">Grifola frondosa</name>
    <name type="common">Maitake</name>
    <name type="synonym">Polyporus frondosus</name>
    <dbReference type="NCBI Taxonomy" id="5627"/>
    <lineage>
        <taxon>Eukaryota</taxon>
        <taxon>Fungi</taxon>
        <taxon>Dikarya</taxon>
        <taxon>Basidiomycota</taxon>
        <taxon>Agaricomycotina</taxon>
        <taxon>Agaricomycetes</taxon>
        <taxon>Polyporales</taxon>
        <taxon>Grifolaceae</taxon>
        <taxon>Grifola</taxon>
    </lineage>
</organism>
<name>A0A1C7MDF5_GRIFR</name>
<dbReference type="AlphaFoldDB" id="A0A1C7MDF5"/>
<dbReference type="EMBL" id="LUGG01000005">
    <property type="protein sequence ID" value="OBZ74858.1"/>
    <property type="molecule type" value="Genomic_DNA"/>
</dbReference>
<evidence type="ECO:0000313" key="1">
    <source>
        <dbReference type="EMBL" id="OBZ74858.1"/>
    </source>
</evidence>
<proteinExistence type="predicted"/>
<comment type="caution">
    <text evidence="1">The sequence shown here is derived from an EMBL/GenBank/DDBJ whole genome shotgun (WGS) entry which is preliminary data.</text>
</comment>
<accession>A0A1C7MDF5</accession>
<evidence type="ECO:0000313" key="2">
    <source>
        <dbReference type="Proteomes" id="UP000092993"/>
    </source>
</evidence>
<reference evidence="1 2" key="1">
    <citation type="submission" date="2016-03" db="EMBL/GenBank/DDBJ databases">
        <title>Whole genome sequencing of Grifola frondosa 9006-11.</title>
        <authorList>
            <person name="Min B."/>
            <person name="Park H."/>
            <person name="Kim J.-G."/>
            <person name="Cho H."/>
            <person name="Oh Y.-L."/>
            <person name="Kong W.-S."/>
            <person name="Choi I.-G."/>
        </authorList>
    </citation>
    <scope>NUCLEOTIDE SEQUENCE [LARGE SCALE GENOMIC DNA]</scope>
    <source>
        <strain evidence="1 2">9006-11</strain>
    </source>
</reference>
<gene>
    <name evidence="1" type="ORF">A0H81_05122</name>
</gene>